<name>K0PXE2_9HYPH</name>
<dbReference type="RefSeq" id="WP_007533302.1">
    <property type="nucleotide sequence ID" value="NZ_HF536772.1"/>
</dbReference>
<reference evidence="1 2" key="1">
    <citation type="journal article" date="2013" name="Genome Announc.">
        <title>Draft Genome Sequence of Rhizobium mesoamericanum STM3625, a Nitrogen-Fixing Symbiont of Mimosa pudica Isolated in French Guiana (South America).</title>
        <authorList>
            <person name="Moulin L."/>
            <person name="Mornico D."/>
            <person name="Melkonian R."/>
            <person name="Klonowska A."/>
        </authorList>
    </citation>
    <scope>NUCLEOTIDE SEQUENCE [LARGE SCALE GENOMIC DNA]</scope>
    <source>
        <strain evidence="1 2">STM3625</strain>
    </source>
</reference>
<evidence type="ECO:0000313" key="1">
    <source>
        <dbReference type="EMBL" id="CCM76022.1"/>
    </source>
</evidence>
<dbReference type="Proteomes" id="UP000009319">
    <property type="component" value="Unassembled WGS sequence"/>
</dbReference>
<keyword evidence="2" id="KW-1185">Reference proteome</keyword>
<dbReference type="EMBL" id="CANI01000021">
    <property type="protein sequence ID" value="CCM76022.1"/>
    <property type="molecule type" value="Genomic_DNA"/>
</dbReference>
<protein>
    <submittedName>
        <fullName evidence="1">Uncharacterized protein</fullName>
    </submittedName>
</protein>
<evidence type="ECO:0000313" key="2">
    <source>
        <dbReference type="Proteomes" id="UP000009319"/>
    </source>
</evidence>
<accession>K0PXE2</accession>
<proteinExistence type="predicted"/>
<dbReference type="eggNOG" id="COG5616">
    <property type="taxonomic scope" value="Bacteria"/>
</dbReference>
<sequence>MHEIFTVQSDVAQKVAKALEVTLLAPVKQRVERAATSDPVAHDYYLKARRDHYNYTAEGFAQAIAGYEAAARRDPAYAMAYVGLAQVWVDALCNARFVERGRCPCGGDTCR</sequence>
<comment type="caution">
    <text evidence="1">The sequence shown here is derived from an EMBL/GenBank/DDBJ whole genome shotgun (WGS) entry which is preliminary data.</text>
</comment>
<dbReference type="HOGENOM" id="CLU_2156331_0_0_5"/>
<dbReference type="AlphaFoldDB" id="K0PXE2"/>
<gene>
    <name evidence="1" type="ORF">BN77_3210</name>
</gene>
<dbReference type="STRING" id="1211777.BN77_3210"/>
<dbReference type="SUPFAM" id="SSF81901">
    <property type="entry name" value="HCP-like"/>
    <property type="match status" value="1"/>
</dbReference>
<organism evidence="1 2">
    <name type="scientific">Rhizobium mesoamericanum STM3625</name>
    <dbReference type="NCBI Taxonomy" id="1211777"/>
    <lineage>
        <taxon>Bacteria</taxon>
        <taxon>Pseudomonadati</taxon>
        <taxon>Pseudomonadota</taxon>
        <taxon>Alphaproteobacteria</taxon>
        <taxon>Hyphomicrobiales</taxon>
        <taxon>Rhizobiaceae</taxon>
        <taxon>Rhizobium/Agrobacterium group</taxon>
        <taxon>Rhizobium</taxon>
    </lineage>
</organism>